<dbReference type="InterPro" id="IPR002347">
    <property type="entry name" value="SDR_fam"/>
</dbReference>
<evidence type="ECO:0000256" key="2">
    <source>
        <dbReference type="ARBA" id="ARBA00023002"/>
    </source>
</evidence>
<dbReference type="PRINTS" id="PR00081">
    <property type="entry name" value="GDHRDH"/>
</dbReference>
<name>A0A942UWD0_9FIRM</name>
<dbReference type="RefSeq" id="WP_203365541.1">
    <property type="nucleotide sequence ID" value="NZ_WSFT01000019.1"/>
</dbReference>
<evidence type="ECO:0000256" key="1">
    <source>
        <dbReference type="ARBA" id="ARBA00006484"/>
    </source>
</evidence>
<evidence type="ECO:0000313" key="3">
    <source>
        <dbReference type="EMBL" id="MBS4537616.1"/>
    </source>
</evidence>
<sequence length="255" mass="28476">MRFKDMVVLVTGGAQGIGMNTTYAFGKEGAKVYFIDVDEEAGREHLEYLLKEGIPAVFYEADVSNEKDVREIIEDIVAKEGVIDILVNNAAIIDRKSILDRSVKEWERIISVNLTGPYICSRYTIPHMNEGGSIVNISSTRALMSEKNTEPYSASKGGIKALTHSLAVSLSEKKIRVNCISPGWIDVSSWKKKDEREQEELTEQDHKQHPVNRVGIPKDISEGIMYLCDNEKAGFITGQNITIDGGMTVKMIYEE</sequence>
<comment type="similarity">
    <text evidence="1">Belongs to the short-chain dehydrogenases/reductases (SDR) family.</text>
</comment>
<evidence type="ECO:0000313" key="4">
    <source>
        <dbReference type="Proteomes" id="UP000724672"/>
    </source>
</evidence>
<dbReference type="GO" id="GO:0008206">
    <property type="term" value="P:bile acid metabolic process"/>
    <property type="evidence" value="ECO:0007669"/>
    <property type="project" value="UniProtKB-ARBA"/>
</dbReference>
<dbReference type="EMBL" id="WSFT01000019">
    <property type="protein sequence ID" value="MBS4537616.1"/>
    <property type="molecule type" value="Genomic_DNA"/>
</dbReference>
<reference evidence="3" key="1">
    <citation type="submission" date="2019-12" db="EMBL/GenBank/DDBJ databases">
        <title>Clostridiaceae gen. nov. sp. nov., isolated from sediment in Xinjiang, China.</title>
        <authorList>
            <person name="Zhang R."/>
        </authorList>
    </citation>
    <scope>NUCLEOTIDE SEQUENCE</scope>
    <source>
        <strain evidence="3">D2Q-11</strain>
    </source>
</reference>
<gene>
    <name evidence="3" type="ORF">GOQ27_04025</name>
</gene>
<dbReference type="Proteomes" id="UP000724672">
    <property type="component" value="Unassembled WGS sequence"/>
</dbReference>
<dbReference type="AlphaFoldDB" id="A0A942UWD0"/>
<dbReference type="Pfam" id="PF13561">
    <property type="entry name" value="adh_short_C2"/>
    <property type="match status" value="1"/>
</dbReference>
<dbReference type="FunFam" id="3.40.50.720:FF:000084">
    <property type="entry name" value="Short-chain dehydrogenase reductase"/>
    <property type="match status" value="1"/>
</dbReference>
<accession>A0A942UWD0</accession>
<dbReference type="Gene3D" id="3.40.50.720">
    <property type="entry name" value="NAD(P)-binding Rossmann-like Domain"/>
    <property type="match status" value="1"/>
</dbReference>
<dbReference type="InterPro" id="IPR036291">
    <property type="entry name" value="NAD(P)-bd_dom_sf"/>
</dbReference>
<keyword evidence="4" id="KW-1185">Reference proteome</keyword>
<organism evidence="3 4">
    <name type="scientific">Anaeromonas frigoriresistens</name>
    <dbReference type="NCBI Taxonomy" id="2683708"/>
    <lineage>
        <taxon>Bacteria</taxon>
        <taxon>Bacillati</taxon>
        <taxon>Bacillota</taxon>
        <taxon>Tissierellia</taxon>
        <taxon>Tissierellales</taxon>
        <taxon>Thermohalobacteraceae</taxon>
        <taxon>Anaeromonas</taxon>
    </lineage>
</organism>
<keyword evidence="2" id="KW-0560">Oxidoreductase</keyword>
<dbReference type="GO" id="GO:0016491">
    <property type="term" value="F:oxidoreductase activity"/>
    <property type="evidence" value="ECO:0007669"/>
    <property type="project" value="UniProtKB-KW"/>
</dbReference>
<dbReference type="SUPFAM" id="SSF51735">
    <property type="entry name" value="NAD(P)-binding Rossmann-fold domains"/>
    <property type="match status" value="1"/>
</dbReference>
<dbReference type="PANTHER" id="PTHR24321">
    <property type="entry name" value="DEHYDROGENASES, SHORT CHAIN"/>
    <property type="match status" value="1"/>
</dbReference>
<dbReference type="InterPro" id="IPR020904">
    <property type="entry name" value="Sc_DH/Rdtase_CS"/>
</dbReference>
<comment type="caution">
    <text evidence="3">The sequence shown here is derived from an EMBL/GenBank/DDBJ whole genome shotgun (WGS) entry which is preliminary data.</text>
</comment>
<proteinExistence type="inferred from homology"/>
<dbReference type="PRINTS" id="PR00080">
    <property type="entry name" value="SDRFAMILY"/>
</dbReference>
<dbReference type="PROSITE" id="PS00061">
    <property type="entry name" value="ADH_SHORT"/>
    <property type="match status" value="1"/>
</dbReference>
<protein>
    <submittedName>
        <fullName evidence="3">SDR family oxidoreductase</fullName>
    </submittedName>
</protein>
<dbReference type="PANTHER" id="PTHR24321:SF8">
    <property type="entry name" value="ESTRADIOL 17-BETA-DEHYDROGENASE 8-RELATED"/>
    <property type="match status" value="1"/>
</dbReference>